<evidence type="ECO:0000313" key="2">
    <source>
        <dbReference type="Proteomes" id="UP000027265"/>
    </source>
</evidence>
<protein>
    <submittedName>
        <fullName evidence="1">Uncharacterized protein</fullName>
    </submittedName>
</protein>
<dbReference type="Proteomes" id="UP000027265">
    <property type="component" value="Unassembled WGS sequence"/>
</dbReference>
<evidence type="ECO:0000313" key="1">
    <source>
        <dbReference type="EMBL" id="KDQ50013.1"/>
    </source>
</evidence>
<organism evidence="1 2">
    <name type="scientific">Jaapia argillacea MUCL 33604</name>
    <dbReference type="NCBI Taxonomy" id="933084"/>
    <lineage>
        <taxon>Eukaryota</taxon>
        <taxon>Fungi</taxon>
        <taxon>Dikarya</taxon>
        <taxon>Basidiomycota</taxon>
        <taxon>Agaricomycotina</taxon>
        <taxon>Agaricomycetes</taxon>
        <taxon>Agaricomycetidae</taxon>
        <taxon>Jaapiales</taxon>
        <taxon>Jaapiaceae</taxon>
        <taxon>Jaapia</taxon>
    </lineage>
</organism>
<dbReference type="HOGENOM" id="CLU_1372394_0_0_1"/>
<name>A0A067P537_9AGAM</name>
<proteinExistence type="predicted"/>
<keyword evidence="2" id="KW-1185">Reference proteome</keyword>
<gene>
    <name evidence="1" type="ORF">JAAARDRAFT_42393</name>
</gene>
<dbReference type="AlphaFoldDB" id="A0A067P537"/>
<dbReference type="InParanoid" id="A0A067P537"/>
<accession>A0A067P537</accession>
<sequence>MGVYTYSPICRHSILAPPLLCIIPLIRPRPPYFDGNHDLRPCSEGIARVVKPWFGPATTRRESDTLSSQAYTRRTPYNYNRTLFRSSDIAHSHFICCLARLSFNSDNIKSRSPPPTTHSTPPIHLLLLIGVYLVFLEHSQEQAPLRVSQTKLTSCYISLIHSGVFNLLGSTTMQLIQIASRTCAISFRRDYLSDIHHQD</sequence>
<reference evidence="2" key="1">
    <citation type="journal article" date="2014" name="Proc. Natl. Acad. Sci. U.S.A.">
        <title>Extensive sampling of basidiomycete genomes demonstrates inadequacy of the white-rot/brown-rot paradigm for wood decay fungi.</title>
        <authorList>
            <person name="Riley R."/>
            <person name="Salamov A.A."/>
            <person name="Brown D.W."/>
            <person name="Nagy L.G."/>
            <person name="Floudas D."/>
            <person name="Held B.W."/>
            <person name="Levasseur A."/>
            <person name="Lombard V."/>
            <person name="Morin E."/>
            <person name="Otillar R."/>
            <person name="Lindquist E.A."/>
            <person name="Sun H."/>
            <person name="LaButti K.M."/>
            <person name="Schmutz J."/>
            <person name="Jabbour D."/>
            <person name="Luo H."/>
            <person name="Baker S.E."/>
            <person name="Pisabarro A.G."/>
            <person name="Walton J.D."/>
            <person name="Blanchette R.A."/>
            <person name="Henrissat B."/>
            <person name="Martin F."/>
            <person name="Cullen D."/>
            <person name="Hibbett D.S."/>
            <person name="Grigoriev I.V."/>
        </authorList>
    </citation>
    <scope>NUCLEOTIDE SEQUENCE [LARGE SCALE GENOMIC DNA]</scope>
    <source>
        <strain evidence="2">MUCL 33604</strain>
    </source>
</reference>
<dbReference type="EMBL" id="KL197768">
    <property type="protein sequence ID" value="KDQ50013.1"/>
    <property type="molecule type" value="Genomic_DNA"/>
</dbReference>